<proteinExistence type="predicted"/>
<evidence type="ECO:0000313" key="2">
    <source>
        <dbReference type="Proteomes" id="UP000321577"/>
    </source>
</evidence>
<protein>
    <submittedName>
        <fullName evidence="1">Uncharacterized protein</fullName>
    </submittedName>
</protein>
<comment type="caution">
    <text evidence="1">The sequence shown here is derived from an EMBL/GenBank/DDBJ whole genome shotgun (WGS) entry which is preliminary data.</text>
</comment>
<keyword evidence="2" id="KW-1185">Reference proteome</keyword>
<reference evidence="1 2" key="1">
    <citation type="submission" date="2019-07" db="EMBL/GenBank/DDBJ databases">
        <title>Whole genome shotgun sequence of Brevifollis gellanilyticus NBRC 108608.</title>
        <authorList>
            <person name="Hosoyama A."/>
            <person name="Uohara A."/>
            <person name="Ohji S."/>
            <person name="Ichikawa N."/>
        </authorList>
    </citation>
    <scope>NUCLEOTIDE SEQUENCE [LARGE SCALE GENOMIC DNA]</scope>
    <source>
        <strain evidence="1 2">NBRC 108608</strain>
    </source>
</reference>
<accession>A0A512M9R8</accession>
<dbReference type="Proteomes" id="UP000321577">
    <property type="component" value="Unassembled WGS sequence"/>
</dbReference>
<dbReference type="Gene3D" id="3.40.1000.10">
    <property type="entry name" value="Mog1/PsbP, alpha/beta/alpha sandwich"/>
    <property type="match status" value="1"/>
</dbReference>
<name>A0A512M9R8_9BACT</name>
<dbReference type="EMBL" id="BKAG01000018">
    <property type="protein sequence ID" value="GEP43480.1"/>
    <property type="molecule type" value="Genomic_DNA"/>
</dbReference>
<sequence>MEMKRITYRGGILEFTLPANWVEEYEDEGGATFYEDRPDSGTLRLNVLGFEGPETITASDMVRTVFRPEEGMSDEDFQDGLRLRTYIAPASEKGEALAIYRWHVAVPIMPRSLRLVIFAHTIVCGQENDDSISQELRIIDSSIRSGFYSREAGVSGAFRHSA</sequence>
<dbReference type="AlphaFoldDB" id="A0A512M9R8"/>
<evidence type="ECO:0000313" key="1">
    <source>
        <dbReference type="EMBL" id="GEP43480.1"/>
    </source>
</evidence>
<gene>
    <name evidence="1" type="ORF">BGE01nite_27710</name>
</gene>
<organism evidence="1 2">
    <name type="scientific">Brevifollis gellanilyticus</name>
    <dbReference type="NCBI Taxonomy" id="748831"/>
    <lineage>
        <taxon>Bacteria</taxon>
        <taxon>Pseudomonadati</taxon>
        <taxon>Verrucomicrobiota</taxon>
        <taxon>Verrucomicrobiia</taxon>
        <taxon>Verrucomicrobiales</taxon>
        <taxon>Verrucomicrobiaceae</taxon>
    </lineage>
</organism>